<evidence type="ECO:0000313" key="2">
    <source>
        <dbReference type="EMBL" id="MCV2873390.1"/>
    </source>
</evidence>
<evidence type="ECO:0000256" key="1">
    <source>
        <dbReference type="SAM" id="SignalP"/>
    </source>
</evidence>
<accession>A0ABT2ZQF2</accession>
<dbReference type="Proteomes" id="UP001652564">
    <property type="component" value="Unassembled WGS sequence"/>
</dbReference>
<feature type="chain" id="PRO_5046861462" evidence="1">
    <location>
        <begin position="27"/>
        <end position="123"/>
    </location>
</feature>
<gene>
    <name evidence="2" type="ORF">OEZ71_13910</name>
</gene>
<organism evidence="2 3">
    <name type="scientific">Albidovulum litorale</name>
    <dbReference type="NCBI Taxonomy" id="2984134"/>
    <lineage>
        <taxon>Bacteria</taxon>
        <taxon>Pseudomonadati</taxon>
        <taxon>Pseudomonadota</taxon>
        <taxon>Alphaproteobacteria</taxon>
        <taxon>Rhodobacterales</taxon>
        <taxon>Paracoccaceae</taxon>
        <taxon>Albidovulum</taxon>
    </lineage>
</organism>
<name>A0ABT2ZQF2_9RHOB</name>
<dbReference type="RefSeq" id="WP_263740598.1">
    <property type="nucleotide sequence ID" value="NZ_JAOWKZ010000003.1"/>
</dbReference>
<feature type="signal peptide" evidence="1">
    <location>
        <begin position="1"/>
        <end position="26"/>
    </location>
</feature>
<keyword evidence="3" id="KW-1185">Reference proteome</keyword>
<dbReference type="EMBL" id="JAOWKZ010000003">
    <property type="protein sequence ID" value="MCV2873390.1"/>
    <property type="molecule type" value="Genomic_DNA"/>
</dbReference>
<reference evidence="2 3" key="1">
    <citation type="submission" date="2022-10" db="EMBL/GenBank/DDBJ databases">
        <title>Defluviimonas sp. nov., isolated from ocean surface sediments.</title>
        <authorList>
            <person name="He W."/>
            <person name="Wang L."/>
            <person name="Zhang D.-F."/>
        </authorList>
    </citation>
    <scope>NUCLEOTIDE SEQUENCE [LARGE SCALE GENOMIC DNA]</scope>
    <source>
        <strain evidence="2 3">WL0050</strain>
    </source>
</reference>
<proteinExistence type="predicted"/>
<comment type="caution">
    <text evidence="2">The sequence shown here is derived from an EMBL/GenBank/DDBJ whole genome shotgun (WGS) entry which is preliminary data.</text>
</comment>
<protein>
    <submittedName>
        <fullName evidence="2">AAA+ family ATPase</fullName>
    </submittedName>
</protein>
<evidence type="ECO:0000313" key="3">
    <source>
        <dbReference type="Proteomes" id="UP001652564"/>
    </source>
</evidence>
<sequence>MPYIEAMNRIAITLTALMLSTAPLMAQEAGDESVDEGFSLLEEGAKIIMRSMLDEVEPTLKDLQFQLGEAWGEMEPMLRDLSAMIGDIKNYHAPEVLPNGDIIIRRKSPEELAMPEPGEEIDI</sequence>
<keyword evidence="1" id="KW-0732">Signal</keyword>